<dbReference type="EMBL" id="JACOQI010000057">
    <property type="protein sequence ID" value="MBC5772303.1"/>
    <property type="molecule type" value="Genomic_DNA"/>
</dbReference>
<dbReference type="EMBL" id="JACOQI010000032">
    <property type="protein sequence ID" value="MBC5772121.1"/>
    <property type="molecule type" value="Genomic_DNA"/>
</dbReference>
<protein>
    <submittedName>
        <fullName evidence="2">Uncharacterized protein</fullName>
    </submittedName>
</protein>
<feature type="transmembrane region" description="Helical" evidence="1">
    <location>
        <begin position="42"/>
        <end position="67"/>
    </location>
</feature>
<keyword evidence="1" id="KW-1133">Transmembrane helix</keyword>
<evidence type="ECO:0000313" key="3">
    <source>
        <dbReference type="EMBL" id="MBC5772303.1"/>
    </source>
</evidence>
<dbReference type="AlphaFoldDB" id="A0A923MLV5"/>
<name>A0A923MLV5_9FIRM</name>
<proteinExistence type="predicted"/>
<gene>
    <name evidence="2" type="ORF">H8Z83_17690</name>
    <name evidence="3" type="ORF">H8Z83_18705</name>
</gene>
<evidence type="ECO:0000313" key="4">
    <source>
        <dbReference type="Proteomes" id="UP000620327"/>
    </source>
</evidence>
<feature type="transmembrane region" description="Helical" evidence="1">
    <location>
        <begin position="12"/>
        <end position="36"/>
    </location>
</feature>
<keyword evidence="1" id="KW-0472">Membrane</keyword>
<organism evidence="2 4">
    <name type="scientific">Dysosmobacter segnis</name>
    <dbReference type="NCBI Taxonomy" id="2763042"/>
    <lineage>
        <taxon>Bacteria</taxon>
        <taxon>Bacillati</taxon>
        <taxon>Bacillota</taxon>
        <taxon>Clostridia</taxon>
        <taxon>Eubacteriales</taxon>
        <taxon>Oscillospiraceae</taxon>
        <taxon>Dysosmobacter</taxon>
    </lineage>
</organism>
<dbReference type="Proteomes" id="UP000620327">
    <property type="component" value="Unassembled WGS sequence"/>
</dbReference>
<comment type="caution">
    <text evidence="2">The sequence shown here is derived from an EMBL/GenBank/DDBJ whole genome shotgun (WGS) entry which is preliminary data.</text>
</comment>
<evidence type="ECO:0000256" key="1">
    <source>
        <dbReference type="SAM" id="Phobius"/>
    </source>
</evidence>
<keyword evidence="1" id="KW-0812">Transmembrane</keyword>
<accession>A0A923MLV5</accession>
<evidence type="ECO:0000313" key="2">
    <source>
        <dbReference type="EMBL" id="MBC5772121.1"/>
    </source>
</evidence>
<sequence length="87" mass="9964">MFIYPENLKAKPMLWLWLLRDIAVIGIGALLSVLALTQGLGMGLLVVTVLYAFLTIQVDGSSILDFLRRAACFLFLRQQYYEWRLDP</sequence>
<reference evidence="2" key="1">
    <citation type="submission" date="2020-08" db="EMBL/GenBank/DDBJ databases">
        <title>Genome public.</title>
        <authorList>
            <person name="Liu C."/>
            <person name="Sun Q."/>
        </authorList>
    </citation>
    <scope>NUCLEOTIDE SEQUENCE</scope>
    <source>
        <strain evidence="2">BX15</strain>
    </source>
</reference>
<keyword evidence="4" id="KW-1185">Reference proteome</keyword>
<dbReference type="RefSeq" id="WP_118603942.1">
    <property type="nucleotide sequence ID" value="NZ_JACOQI010000032.1"/>
</dbReference>